<accession>A0ABY8VF69</accession>
<dbReference type="Pfam" id="PF13809">
    <property type="entry name" value="Tubulin_2"/>
    <property type="match status" value="1"/>
</dbReference>
<dbReference type="InterPro" id="IPR025904">
    <property type="entry name" value="Tubulin-like"/>
</dbReference>
<feature type="region of interest" description="Disordered" evidence="1">
    <location>
        <begin position="747"/>
        <end position="768"/>
    </location>
</feature>
<feature type="region of interest" description="Disordered" evidence="1">
    <location>
        <begin position="1116"/>
        <end position="1138"/>
    </location>
</feature>
<dbReference type="RefSeq" id="WP_284824826.1">
    <property type="nucleotide sequence ID" value="NZ_CP126969.1"/>
</dbReference>
<organism evidence="2 3">
    <name type="scientific">Corynebacterium breve</name>
    <dbReference type="NCBI Taxonomy" id="3049799"/>
    <lineage>
        <taxon>Bacteria</taxon>
        <taxon>Bacillati</taxon>
        <taxon>Actinomycetota</taxon>
        <taxon>Actinomycetes</taxon>
        <taxon>Mycobacteriales</taxon>
        <taxon>Corynebacteriaceae</taxon>
        <taxon>Corynebacterium</taxon>
    </lineage>
</organism>
<proteinExistence type="predicted"/>
<feature type="compositionally biased region" description="Polar residues" evidence="1">
    <location>
        <begin position="747"/>
        <end position="763"/>
    </location>
</feature>
<evidence type="ECO:0000313" key="2">
    <source>
        <dbReference type="EMBL" id="WIM67611.1"/>
    </source>
</evidence>
<protein>
    <submittedName>
        <fullName evidence="2">Tubulin-like doman-containing protein</fullName>
    </submittedName>
</protein>
<gene>
    <name evidence="2" type="ORF">QP027_11075</name>
</gene>
<sequence length="1210" mass="132007">MQKFLVVGCGGSGAKTLEYMMDQLKATLKRQGWEKNRLPQAWQFVALDVPIEPESSSTGLPNVRSAGGRYVGIGTTASYNEFDASVSADLAKSAALGEIATWAARHPSTITTPISDGAGQYRGLGRMLTIPALGRLRSELEDAVSVMNSGAGELDEFVYRVTGTHQDTSNTAPIVLVVSSMAGGAGASMFLDVCRVLSTLPTVSAGNTAVFMYTPEIFEQINKSQMTGAWPNSLAVFGEAFATQTGAAHASDRELFNAMGISGTGGGSTFARILPIGARMGAMGTLFGDGQPSTIYRGMGRSLAALVSSEKASGSFKSYFFGNTGSPAANRALLGWADEEKLSWDALPWGTWGYAQLSMGRDRYAEYSAQRLARIAFDRLLTAHLDPTSPATGEEQLRKKLDEKTAPLANENLYLSTSFLSAQPNNAEIDHWLKQVFNAPEAAATMQAQSDLRASLPEGDGQRGRDWVPVIRGRLADPGVARSLQAPLADAAYDAAYAYANVIANNTVAMAEKQLAENGLPFTIALVERLRDAISNRVVQSLKSFLAERAGASLLAPPAGFEQQMGELSGSGTVKQSGQILDNITGLYGPQLGLHFRVAVASILQPALEDFSHNVLKRLHTALNDSLEVLQRDDNVQAATLNLADVATDEPVAWPRESDQRVNDRFRGSHNEILITEVDRFLEDFNSHLLDTVQANDKEVRDHEQAARRAARAVILGEWITEGYDLAPQNTLAPALTEISPDSNRVSWVSPQLTRRPKSSNSLADPREPRPAIFDIKLRPDQLLDRARSWINRPNYHFSRFISMDLRTYLLDDQANEIEKDARVSRLRSAFREALDQARPLAAVDPHTLRAVHGTEVEFHFSFSEIPFKDTNAADELAQILESRPDLTSQTTQAFDKALAQKANVQQIDVFGSYPNYSPIVYSSLIDPIGEDWNNKRNNPEGFWKLRRTRPLAGSLPMSNDERQAMVAGWIIGAITGRIYVANQGQHNATAHVYDDRAQAWVDFPNPMLTPPAAMQSMLDWMPAVIESSLVAYATVQTVSAEGAVGGSLRPYHLLRSLYDDNPVKKTPVGRGINHPAANRLADYLATGERPGQQPSGTSIEERYQAVKEALENSRRNASQFIPDSAHTLPGQRREDKPFAEVTSRSLAAQMPLYRDLAPDVAVMIPELLQHLEMAKNMALNPTVPGPHNDTEIAAPETPRPQVFGDGGLF</sequence>
<evidence type="ECO:0000313" key="3">
    <source>
        <dbReference type="Proteomes" id="UP001225598"/>
    </source>
</evidence>
<name>A0ABY8VF69_9CORY</name>
<keyword evidence="3" id="KW-1185">Reference proteome</keyword>
<dbReference type="EMBL" id="CP126969">
    <property type="protein sequence ID" value="WIM67611.1"/>
    <property type="molecule type" value="Genomic_DNA"/>
</dbReference>
<evidence type="ECO:0000256" key="1">
    <source>
        <dbReference type="SAM" id="MobiDB-lite"/>
    </source>
</evidence>
<reference evidence="2 3" key="1">
    <citation type="submission" date="2023-05" db="EMBL/GenBank/DDBJ databases">
        <title>Corynebacterium suedekumii sp. nov. and Corynebacterium breve sp. nov. isolated from raw cow's milk.</title>
        <authorList>
            <person name="Baer M.K."/>
            <person name="Mehl L."/>
            <person name="Hellmuth R."/>
            <person name="Marke G."/>
            <person name="Lipski A."/>
        </authorList>
    </citation>
    <scope>NUCLEOTIDE SEQUENCE [LARGE SCALE GENOMIC DNA]</scope>
    <source>
        <strain evidence="2 3">R4</strain>
    </source>
</reference>
<dbReference type="Proteomes" id="UP001225598">
    <property type="component" value="Chromosome"/>
</dbReference>